<evidence type="ECO:0000259" key="1">
    <source>
        <dbReference type="PROSITE" id="PS50995"/>
    </source>
</evidence>
<dbReference type="GO" id="GO:0003700">
    <property type="term" value="F:DNA-binding transcription factor activity"/>
    <property type="evidence" value="ECO:0007669"/>
    <property type="project" value="InterPro"/>
</dbReference>
<sequence length="159" mass="18477">MSQKRKADMYDPLSDDFKRQEFPFYWVAQLNALYSQEMERLLKKVDMDIPRWRITMILLEHSELSISEIADHAVAKLPTTTKILYRMRDDGLVLLKTSPEDGRVTLVSLTDKGLEQLEEVRESVSLLFRKSFKGLTSAQIHRTNVLLAKLYDNLSQISD</sequence>
<keyword evidence="3" id="KW-1185">Reference proteome</keyword>
<dbReference type="eggNOG" id="COG1846">
    <property type="taxonomic scope" value="Bacteria"/>
</dbReference>
<evidence type="ECO:0000313" key="2">
    <source>
        <dbReference type="EMBL" id="SIQ39754.1"/>
    </source>
</evidence>
<dbReference type="Gene3D" id="1.10.10.10">
    <property type="entry name" value="Winged helix-like DNA-binding domain superfamily/Winged helix DNA-binding domain"/>
    <property type="match status" value="1"/>
</dbReference>
<dbReference type="InterPro" id="IPR039422">
    <property type="entry name" value="MarR/SlyA-like"/>
</dbReference>
<dbReference type="RefSeq" id="WP_010323262.1">
    <property type="nucleotide sequence ID" value="NZ_FTMN01000004.1"/>
</dbReference>
<dbReference type="Proteomes" id="UP000186895">
    <property type="component" value="Unassembled WGS sequence"/>
</dbReference>
<reference evidence="3" key="1">
    <citation type="submission" date="2017-01" db="EMBL/GenBank/DDBJ databases">
        <authorList>
            <person name="Varghese N."/>
            <person name="Submissions S."/>
        </authorList>
    </citation>
    <scope>NUCLEOTIDE SEQUENCE [LARGE SCALE GENOMIC DNA]</scope>
    <source>
        <strain evidence="3">DSM 7027</strain>
    </source>
</reference>
<evidence type="ECO:0000313" key="3">
    <source>
        <dbReference type="Proteomes" id="UP000186895"/>
    </source>
</evidence>
<dbReference type="AlphaFoldDB" id="A0A1N6SF96"/>
<feature type="domain" description="HTH marR-type" evidence="1">
    <location>
        <begin position="1"/>
        <end position="152"/>
    </location>
</feature>
<dbReference type="SMART" id="SM00347">
    <property type="entry name" value="HTH_MARR"/>
    <property type="match status" value="1"/>
</dbReference>
<dbReference type="SUPFAM" id="SSF46785">
    <property type="entry name" value="Winged helix' DNA-binding domain"/>
    <property type="match status" value="1"/>
</dbReference>
<dbReference type="InterPro" id="IPR036388">
    <property type="entry name" value="WH-like_DNA-bd_sf"/>
</dbReference>
<dbReference type="InterPro" id="IPR036390">
    <property type="entry name" value="WH_DNA-bd_sf"/>
</dbReference>
<dbReference type="EMBL" id="FTMN01000004">
    <property type="protein sequence ID" value="SIQ39754.1"/>
    <property type="molecule type" value="Genomic_DNA"/>
</dbReference>
<dbReference type="Pfam" id="PF01047">
    <property type="entry name" value="MarR"/>
    <property type="match status" value="1"/>
</dbReference>
<dbReference type="GO" id="GO:0006950">
    <property type="term" value="P:response to stress"/>
    <property type="evidence" value="ECO:0007669"/>
    <property type="project" value="TreeGrafter"/>
</dbReference>
<dbReference type="PANTHER" id="PTHR33164">
    <property type="entry name" value="TRANSCRIPTIONAL REGULATOR, MARR FAMILY"/>
    <property type="match status" value="1"/>
</dbReference>
<dbReference type="InterPro" id="IPR000835">
    <property type="entry name" value="HTH_MarR-typ"/>
</dbReference>
<gene>
    <name evidence="2" type="ORF">SAMN05421647_104234</name>
</gene>
<proteinExistence type="predicted"/>
<dbReference type="STRING" id="49186.SAMN05421647_104234"/>
<dbReference type="PANTHER" id="PTHR33164:SF43">
    <property type="entry name" value="HTH-TYPE TRANSCRIPTIONAL REPRESSOR YETL"/>
    <property type="match status" value="1"/>
</dbReference>
<organism evidence="2 3">
    <name type="scientific">Marinobacterium stanieri</name>
    <dbReference type="NCBI Taxonomy" id="49186"/>
    <lineage>
        <taxon>Bacteria</taxon>
        <taxon>Pseudomonadati</taxon>
        <taxon>Pseudomonadota</taxon>
        <taxon>Gammaproteobacteria</taxon>
        <taxon>Oceanospirillales</taxon>
        <taxon>Oceanospirillaceae</taxon>
        <taxon>Marinobacterium</taxon>
    </lineage>
</organism>
<dbReference type="GO" id="GO:0003677">
    <property type="term" value="F:DNA binding"/>
    <property type="evidence" value="ECO:0007669"/>
    <property type="project" value="UniProtKB-KW"/>
</dbReference>
<name>A0A1N6SF96_9GAMM</name>
<protein>
    <submittedName>
        <fullName evidence="2">DNA-binding transcriptional regulator, MarR family</fullName>
    </submittedName>
</protein>
<keyword evidence="2" id="KW-0238">DNA-binding</keyword>
<dbReference type="PROSITE" id="PS50995">
    <property type="entry name" value="HTH_MARR_2"/>
    <property type="match status" value="1"/>
</dbReference>
<accession>A0A1N6SF96</accession>